<evidence type="ECO:0000313" key="1">
    <source>
        <dbReference type="EMBL" id="GBM52186.1"/>
    </source>
</evidence>
<keyword evidence="2" id="KW-1185">Reference proteome</keyword>
<dbReference type="EMBL" id="BGPR01001368">
    <property type="protein sequence ID" value="GBM52186.1"/>
    <property type="molecule type" value="Genomic_DNA"/>
</dbReference>
<dbReference type="Proteomes" id="UP000499080">
    <property type="component" value="Unassembled WGS sequence"/>
</dbReference>
<name>A0A4Y2GHD1_ARAVE</name>
<accession>A0A4Y2GHD1</accession>
<dbReference type="AlphaFoldDB" id="A0A4Y2GHD1"/>
<proteinExistence type="predicted"/>
<protein>
    <submittedName>
        <fullName evidence="1">Uncharacterized protein</fullName>
    </submittedName>
</protein>
<sequence length="124" mass="13759">MFVAASGVIVYDHARGTFYGEVFLQVCRRSRHRAIVEISSNSSRQLSSSRLLRLFTERTVSEELPMVPSSLVTRLVLVVPSGLPWYPDHGPYPRIIPSTISQPYPSTFDDCGKGRRGGEGAFEG</sequence>
<organism evidence="1 2">
    <name type="scientific">Araneus ventricosus</name>
    <name type="common">Orbweaver spider</name>
    <name type="synonym">Epeira ventricosa</name>
    <dbReference type="NCBI Taxonomy" id="182803"/>
    <lineage>
        <taxon>Eukaryota</taxon>
        <taxon>Metazoa</taxon>
        <taxon>Ecdysozoa</taxon>
        <taxon>Arthropoda</taxon>
        <taxon>Chelicerata</taxon>
        <taxon>Arachnida</taxon>
        <taxon>Araneae</taxon>
        <taxon>Araneomorphae</taxon>
        <taxon>Entelegynae</taxon>
        <taxon>Araneoidea</taxon>
        <taxon>Araneidae</taxon>
        <taxon>Araneus</taxon>
    </lineage>
</organism>
<reference evidence="1 2" key="1">
    <citation type="journal article" date="2019" name="Sci. Rep.">
        <title>Orb-weaving spider Araneus ventricosus genome elucidates the spidroin gene catalogue.</title>
        <authorList>
            <person name="Kono N."/>
            <person name="Nakamura H."/>
            <person name="Ohtoshi R."/>
            <person name="Moran D.A.P."/>
            <person name="Shinohara A."/>
            <person name="Yoshida Y."/>
            <person name="Fujiwara M."/>
            <person name="Mori M."/>
            <person name="Tomita M."/>
            <person name="Arakawa K."/>
        </authorList>
    </citation>
    <scope>NUCLEOTIDE SEQUENCE [LARGE SCALE GENOMIC DNA]</scope>
</reference>
<gene>
    <name evidence="1" type="ORF">AVEN_97625_1</name>
</gene>
<evidence type="ECO:0000313" key="2">
    <source>
        <dbReference type="Proteomes" id="UP000499080"/>
    </source>
</evidence>
<comment type="caution">
    <text evidence="1">The sequence shown here is derived from an EMBL/GenBank/DDBJ whole genome shotgun (WGS) entry which is preliminary data.</text>
</comment>